<evidence type="ECO:0000313" key="4">
    <source>
        <dbReference type="Proteomes" id="UP000019249"/>
    </source>
</evidence>
<feature type="domain" description="SpoVT-AbrB" evidence="2">
    <location>
        <begin position="5"/>
        <end position="50"/>
    </location>
</feature>
<gene>
    <name evidence="3" type="ORF">MFLO_14172</name>
</gene>
<evidence type="ECO:0000313" key="3">
    <source>
        <dbReference type="EMBL" id="EUJ26369.1"/>
    </source>
</evidence>
<dbReference type="Proteomes" id="UP000019249">
    <property type="component" value="Unassembled WGS sequence"/>
</dbReference>
<dbReference type="SUPFAM" id="SSF89447">
    <property type="entry name" value="AbrB/MazE/MraZ-like"/>
    <property type="match status" value="1"/>
</dbReference>
<name>A0ABN0RC81_9LIST</name>
<dbReference type="SMART" id="SM00966">
    <property type="entry name" value="SpoVT_AbrB"/>
    <property type="match status" value="1"/>
</dbReference>
<keyword evidence="1" id="KW-0238">DNA-binding</keyword>
<dbReference type="InterPro" id="IPR040678">
    <property type="entry name" value="AbrB_C"/>
</dbReference>
<evidence type="ECO:0000259" key="2">
    <source>
        <dbReference type="PROSITE" id="PS51740"/>
    </source>
</evidence>
<accession>A0ABN0RC81</accession>
<dbReference type="Gene3D" id="2.10.260.10">
    <property type="match status" value="1"/>
</dbReference>
<dbReference type="RefSeq" id="WP_036098332.1">
    <property type="nucleotide sequence ID" value="NZ_AODF01000038.1"/>
</dbReference>
<sequence>MKSTGMVRRIDDLGRIVIPIEIRRSLHINVKDSMEIFINEESIVLKKYTAGLVCDVTGEFSVDNKKFLEGKLTLSKEGAEQLIKEIEQQFQES</sequence>
<evidence type="ECO:0000256" key="1">
    <source>
        <dbReference type="PROSITE-ProRule" id="PRU01076"/>
    </source>
</evidence>
<dbReference type="Pfam" id="PF04014">
    <property type="entry name" value="MazE_antitoxin"/>
    <property type="match status" value="1"/>
</dbReference>
<dbReference type="PANTHER" id="PTHR36432:SF4">
    <property type="entry name" value="TRANSITION STATE REGULATOR ABH-RELATED"/>
    <property type="match status" value="1"/>
</dbReference>
<dbReference type="NCBIfam" id="TIGR01439">
    <property type="entry name" value="lp_hng_hel_AbrB"/>
    <property type="match status" value="1"/>
</dbReference>
<protein>
    <submittedName>
        <fullName evidence="3">Transcription regulatory protein AbrB</fullName>
    </submittedName>
</protein>
<dbReference type="PROSITE" id="PS51740">
    <property type="entry name" value="SPOVT_ABRB"/>
    <property type="match status" value="1"/>
</dbReference>
<dbReference type="InterPro" id="IPR007159">
    <property type="entry name" value="SpoVT-AbrB_dom"/>
</dbReference>
<keyword evidence="4" id="KW-1185">Reference proteome</keyword>
<reference evidence="3 4" key="1">
    <citation type="journal article" date="2014" name="Int. J. Syst. Evol. Microbiol.">
        <title>Listeria floridensis sp. nov., Listeria aquatica sp. nov., Listeria cornellensis sp. nov., Listeria riparia sp. nov. and Listeria grandensis sp. nov., from agricultural and natural environments.</title>
        <authorList>
            <person name="den Bakker H.C."/>
            <person name="Warchocki S."/>
            <person name="Wright E.M."/>
            <person name="Allred A.F."/>
            <person name="Ahlstrom C."/>
            <person name="Manuel C.S."/>
            <person name="Stasiewicz M.J."/>
            <person name="Burrell A."/>
            <person name="Roof S."/>
            <person name="Strawn L."/>
            <person name="Fortes E.D."/>
            <person name="Nightingale K.K."/>
            <person name="Kephart D."/>
            <person name="Wiedmann M."/>
        </authorList>
    </citation>
    <scope>NUCLEOTIDE SEQUENCE [LARGE SCALE GENOMIC DNA]</scope>
    <source>
        <strain evidence="3 4">FSL S10-1187</strain>
    </source>
</reference>
<organism evidence="3 4">
    <name type="scientific">Listeria floridensis FSL S10-1187</name>
    <dbReference type="NCBI Taxonomy" id="1265817"/>
    <lineage>
        <taxon>Bacteria</taxon>
        <taxon>Bacillati</taxon>
        <taxon>Bacillota</taxon>
        <taxon>Bacilli</taxon>
        <taxon>Bacillales</taxon>
        <taxon>Listeriaceae</taxon>
        <taxon>Listeria</taxon>
    </lineage>
</organism>
<dbReference type="InterPro" id="IPR052731">
    <property type="entry name" value="B_subtilis_Trans_State_Reg"/>
</dbReference>
<dbReference type="InterPro" id="IPR037914">
    <property type="entry name" value="SpoVT-AbrB_sf"/>
</dbReference>
<dbReference type="PANTHER" id="PTHR36432">
    <property type="match status" value="1"/>
</dbReference>
<comment type="caution">
    <text evidence="3">The sequence shown here is derived from an EMBL/GenBank/DDBJ whole genome shotgun (WGS) entry which is preliminary data.</text>
</comment>
<dbReference type="EMBL" id="AODF01000038">
    <property type="protein sequence ID" value="EUJ26369.1"/>
    <property type="molecule type" value="Genomic_DNA"/>
</dbReference>
<proteinExistence type="predicted"/>
<dbReference type="Pfam" id="PF18277">
    <property type="entry name" value="AbrB_C"/>
    <property type="match status" value="1"/>
</dbReference>